<dbReference type="RefSeq" id="WP_107888960.1">
    <property type="nucleotide sequence ID" value="NZ_CP028519.1"/>
</dbReference>
<evidence type="ECO:0000313" key="10">
    <source>
        <dbReference type="EMBL" id="AVY93716.1"/>
    </source>
</evidence>
<comment type="domain">
    <text evidence="8">The N-terminal domain determines nucleotide recognition and specific binding, while the C-terminal domain determines the specific binding to the target protein.</text>
</comment>
<keyword evidence="4 8" id="KW-0547">Nucleotide-binding</keyword>
<dbReference type="Gene3D" id="3.90.550.10">
    <property type="entry name" value="Spore Coat Polysaccharide Biosynthesis Protein SpsA, Chain A"/>
    <property type="match status" value="1"/>
</dbReference>
<feature type="binding site" evidence="8">
    <location>
        <begin position="16"/>
        <end position="18"/>
    </location>
    <ligand>
        <name>GTP</name>
        <dbReference type="ChEBI" id="CHEBI:37565"/>
    </ligand>
</feature>
<evidence type="ECO:0000313" key="11">
    <source>
        <dbReference type="Proteomes" id="UP000244173"/>
    </source>
</evidence>
<keyword evidence="5 8" id="KW-0460">Magnesium</keyword>
<dbReference type="InterPro" id="IPR029044">
    <property type="entry name" value="Nucleotide-diphossugar_trans"/>
</dbReference>
<evidence type="ECO:0000256" key="8">
    <source>
        <dbReference type="HAMAP-Rule" id="MF_00316"/>
    </source>
</evidence>
<evidence type="ECO:0000259" key="9">
    <source>
        <dbReference type="Pfam" id="PF12804"/>
    </source>
</evidence>
<comment type="catalytic activity">
    <reaction evidence="8">
        <text>Mo-molybdopterin + GTP + H(+) = Mo-molybdopterin guanine dinucleotide + diphosphate</text>
        <dbReference type="Rhea" id="RHEA:34243"/>
        <dbReference type="ChEBI" id="CHEBI:15378"/>
        <dbReference type="ChEBI" id="CHEBI:33019"/>
        <dbReference type="ChEBI" id="CHEBI:37565"/>
        <dbReference type="ChEBI" id="CHEBI:71302"/>
        <dbReference type="ChEBI" id="CHEBI:71310"/>
        <dbReference type="EC" id="2.7.7.77"/>
    </reaction>
</comment>
<dbReference type="CDD" id="cd02503">
    <property type="entry name" value="MobA"/>
    <property type="match status" value="1"/>
</dbReference>
<comment type="function">
    <text evidence="8">Transfers a GMP moiety from GTP to Mo-molybdopterin (Mo-MPT) cofactor (Moco or molybdenum cofactor) to form Mo-molybdopterin guanine dinucleotide (Mo-MGD) cofactor.</text>
</comment>
<evidence type="ECO:0000256" key="6">
    <source>
        <dbReference type="ARBA" id="ARBA00023134"/>
    </source>
</evidence>
<name>A0A2S0P8N5_9NEIS</name>
<dbReference type="SUPFAM" id="SSF53448">
    <property type="entry name" value="Nucleotide-diphospho-sugar transferases"/>
    <property type="match status" value="1"/>
</dbReference>
<dbReference type="GO" id="GO:1902758">
    <property type="term" value="P:bis(molybdopterin guanine dinucleotide)molybdenum biosynthetic process"/>
    <property type="evidence" value="ECO:0007669"/>
    <property type="project" value="TreeGrafter"/>
</dbReference>
<protein>
    <recommendedName>
        <fullName evidence="8">Molybdenum cofactor guanylyltransferase</fullName>
        <shortName evidence="8">MoCo guanylyltransferase</shortName>
        <ecNumber evidence="8">2.7.7.77</ecNumber>
    </recommendedName>
    <alternativeName>
        <fullName evidence="8">GTP:molybdopterin guanylyltransferase</fullName>
    </alternativeName>
    <alternativeName>
        <fullName evidence="8">Mo-MPT guanylyltransferase</fullName>
    </alternativeName>
    <alternativeName>
        <fullName evidence="8">Molybdopterin guanylyltransferase</fullName>
    </alternativeName>
    <alternativeName>
        <fullName evidence="8">Molybdopterin-guanine dinucleotide synthase</fullName>
        <shortName evidence="8">MGD synthase</shortName>
    </alternativeName>
</protein>
<comment type="subunit">
    <text evidence="8">Monomer.</text>
</comment>
<dbReference type="AlphaFoldDB" id="A0A2S0P8N5"/>
<keyword evidence="2 8" id="KW-0808">Transferase</keyword>
<proteinExistence type="inferred from homology"/>
<feature type="binding site" evidence="8">
    <location>
        <position position="78"/>
    </location>
    <ligand>
        <name>GTP</name>
        <dbReference type="ChEBI" id="CHEBI:37565"/>
    </ligand>
</feature>
<feature type="binding site" evidence="8">
    <location>
        <position position="111"/>
    </location>
    <ligand>
        <name>GTP</name>
        <dbReference type="ChEBI" id="CHEBI:37565"/>
    </ligand>
</feature>
<dbReference type="Proteomes" id="UP000244173">
    <property type="component" value="Chromosome"/>
</dbReference>
<dbReference type="PANTHER" id="PTHR19136:SF81">
    <property type="entry name" value="MOLYBDENUM COFACTOR GUANYLYLTRANSFERASE"/>
    <property type="match status" value="1"/>
</dbReference>
<comment type="subcellular location">
    <subcellularLocation>
        <location evidence="8">Cytoplasm</location>
    </subcellularLocation>
</comment>
<feature type="binding site" evidence="8">
    <location>
        <position position="29"/>
    </location>
    <ligand>
        <name>GTP</name>
        <dbReference type="ChEBI" id="CHEBI:37565"/>
    </ligand>
</feature>
<sequence length="208" mass="21609">MENKTGNVRAYSALILAGGQASRMGGVDKGWVRLGQTPLIRCSLVALSRQAEPPRQVLISANRHLDDYAALGVPVLPDVLPGSLGPLAGLHAAQLSPLLSTGEPLLVISVDTVRLPDNFASRLLDALAAGHNAVSASDSERWHPTLMMVRTGQAASLADYLLGGGRSIRGWLGGLRHATVAFGQPFPNLNTLDDVASLAAGQGGVAPD</sequence>
<reference evidence="10 11" key="1">
    <citation type="submission" date="2018-04" db="EMBL/GenBank/DDBJ databases">
        <title>Denitrifier Microvirgula.</title>
        <authorList>
            <person name="Anderson E."/>
            <person name="Jang J."/>
            <person name="Ishii S."/>
        </authorList>
    </citation>
    <scope>NUCLEOTIDE SEQUENCE [LARGE SCALE GENOMIC DNA]</scope>
    <source>
        <strain evidence="10 11">BE2.4</strain>
    </source>
</reference>
<dbReference type="Pfam" id="PF12804">
    <property type="entry name" value="NTP_transf_3"/>
    <property type="match status" value="1"/>
</dbReference>
<feature type="domain" description="MobA-like NTP transferase" evidence="9">
    <location>
        <begin position="13"/>
        <end position="168"/>
    </location>
</feature>
<keyword evidence="3 8" id="KW-0479">Metal-binding</keyword>
<comment type="similarity">
    <text evidence="8">Belongs to the MobA family.</text>
</comment>
<dbReference type="EMBL" id="CP028519">
    <property type="protein sequence ID" value="AVY93716.1"/>
    <property type="molecule type" value="Genomic_DNA"/>
</dbReference>
<keyword evidence="7 8" id="KW-0501">Molybdenum cofactor biosynthesis</keyword>
<evidence type="ECO:0000256" key="3">
    <source>
        <dbReference type="ARBA" id="ARBA00022723"/>
    </source>
</evidence>
<gene>
    <name evidence="8" type="primary">mobA</name>
    <name evidence="10" type="ORF">DAI18_06380</name>
</gene>
<dbReference type="PANTHER" id="PTHR19136">
    <property type="entry name" value="MOLYBDENUM COFACTOR GUANYLYLTRANSFERASE"/>
    <property type="match status" value="1"/>
</dbReference>
<dbReference type="GO" id="GO:0005737">
    <property type="term" value="C:cytoplasm"/>
    <property type="evidence" value="ECO:0007669"/>
    <property type="project" value="UniProtKB-SubCell"/>
</dbReference>
<organism evidence="10 11">
    <name type="scientific">Microvirgula aerodenitrificans</name>
    <dbReference type="NCBI Taxonomy" id="57480"/>
    <lineage>
        <taxon>Bacteria</taxon>
        <taxon>Pseudomonadati</taxon>
        <taxon>Pseudomonadota</taxon>
        <taxon>Betaproteobacteria</taxon>
        <taxon>Neisseriales</taxon>
        <taxon>Aquaspirillaceae</taxon>
        <taxon>Microvirgula</taxon>
    </lineage>
</organism>
<dbReference type="KEGG" id="maer:DAI18_06380"/>
<keyword evidence="10" id="KW-0548">Nucleotidyltransferase</keyword>
<evidence type="ECO:0000256" key="5">
    <source>
        <dbReference type="ARBA" id="ARBA00022842"/>
    </source>
</evidence>
<dbReference type="InterPro" id="IPR025877">
    <property type="entry name" value="MobA-like_NTP_Trfase"/>
</dbReference>
<dbReference type="STRING" id="1122240.GCA_000620105_01322"/>
<dbReference type="GO" id="GO:0005525">
    <property type="term" value="F:GTP binding"/>
    <property type="evidence" value="ECO:0007669"/>
    <property type="project" value="UniProtKB-UniRule"/>
</dbReference>
<comment type="cofactor">
    <cofactor evidence="8">
        <name>Mg(2+)</name>
        <dbReference type="ChEBI" id="CHEBI:18420"/>
    </cofactor>
</comment>
<dbReference type="HAMAP" id="MF_00316">
    <property type="entry name" value="MobA"/>
    <property type="match status" value="1"/>
</dbReference>
<dbReference type="InterPro" id="IPR013482">
    <property type="entry name" value="Molybde_CF_guanTrfase"/>
</dbReference>
<keyword evidence="11" id="KW-1185">Reference proteome</keyword>
<evidence type="ECO:0000256" key="1">
    <source>
        <dbReference type="ARBA" id="ARBA00022490"/>
    </source>
</evidence>
<evidence type="ECO:0000256" key="2">
    <source>
        <dbReference type="ARBA" id="ARBA00022679"/>
    </source>
</evidence>
<dbReference type="EC" id="2.7.7.77" evidence="8"/>
<evidence type="ECO:0000256" key="7">
    <source>
        <dbReference type="ARBA" id="ARBA00023150"/>
    </source>
</evidence>
<keyword evidence="1 8" id="KW-0963">Cytoplasm</keyword>
<keyword evidence="6 8" id="KW-0342">GTP-binding</keyword>
<evidence type="ECO:0000256" key="4">
    <source>
        <dbReference type="ARBA" id="ARBA00022741"/>
    </source>
</evidence>
<comment type="caution">
    <text evidence="8">Lacks conserved residue(s) required for the propagation of feature annotation.</text>
</comment>
<dbReference type="GO" id="GO:0061603">
    <property type="term" value="F:molybdenum cofactor guanylyltransferase activity"/>
    <property type="evidence" value="ECO:0007669"/>
    <property type="project" value="UniProtKB-EC"/>
</dbReference>
<dbReference type="OrthoDB" id="9788394at2"/>
<accession>A0A2S0P8N5</accession>
<feature type="binding site" evidence="8">
    <location>
        <position position="111"/>
    </location>
    <ligand>
        <name>Mg(2+)</name>
        <dbReference type="ChEBI" id="CHEBI:18420"/>
    </ligand>
</feature>
<dbReference type="GO" id="GO:0046872">
    <property type="term" value="F:metal ion binding"/>
    <property type="evidence" value="ECO:0007669"/>
    <property type="project" value="UniProtKB-KW"/>
</dbReference>